<keyword evidence="1" id="KW-0479">Metal-binding</keyword>
<dbReference type="PROSITE" id="PS50950">
    <property type="entry name" value="ZF_THAP"/>
    <property type="match status" value="1"/>
</dbReference>
<gene>
    <name evidence="7" type="ORF">PUN28_020813</name>
</gene>
<dbReference type="EMBL" id="JADYXP020000031">
    <property type="protein sequence ID" value="KAL0098905.1"/>
    <property type="molecule type" value="Genomic_DNA"/>
</dbReference>
<reference evidence="7 8" key="1">
    <citation type="submission" date="2023-03" db="EMBL/GenBank/DDBJ databases">
        <title>High recombination rates correlate with genetic variation in Cardiocondyla obscurior ants.</title>
        <authorList>
            <person name="Errbii M."/>
        </authorList>
    </citation>
    <scope>NUCLEOTIDE SEQUENCE [LARGE SCALE GENOMIC DNA]</scope>
    <source>
        <strain evidence="7">Alpha-2009</strain>
        <tissue evidence="7">Whole body</tissue>
    </source>
</reference>
<evidence type="ECO:0000256" key="1">
    <source>
        <dbReference type="ARBA" id="ARBA00022723"/>
    </source>
</evidence>
<comment type="caution">
    <text evidence="7">The sequence shown here is derived from an EMBL/GenBank/DDBJ whole genome shotgun (WGS) entry which is preliminary data.</text>
</comment>
<accession>A0AAW2E7C2</accession>
<organism evidence="7 8">
    <name type="scientific">Cardiocondyla obscurior</name>
    <dbReference type="NCBI Taxonomy" id="286306"/>
    <lineage>
        <taxon>Eukaryota</taxon>
        <taxon>Metazoa</taxon>
        <taxon>Ecdysozoa</taxon>
        <taxon>Arthropoda</taxon>
        <taxon>Hexapoda</taxon>
        <taxon>Insecta</taxon>
        <taxon>Pterygota</taxon>
        <taxon>Neoptera</taxon>
        <taxon>Endopterygota</taxon>
        <taxon>Hymenoptera</taxon>
        <taxon>Apocrita</taxon>
        <taxon>Aculeata</taxon>
        <taxon>Formicoidea</taxon>
        <taxon>Formicidae</taxon>
        <taxon>Myrmicinae</taxon>
        <taxon>Cardiocondyla</taxon>
    </lineage>
</organism>
<dbReference type="Proteomes" id="UP001430953">
    <property type="component" value="Unassembled WGS sequence"/>
</dbReference>
<dbReference type="GO" id="GO:0003677">
    <property type="term" value="F:DNA binding"/>
    <property type="evidence" value="ECO:0007669"/>
    <property type="project" value="UniProtKB-UniRule"/>
</dbReference>
<keyword evidence="2 5" id="KW-0863">Zinc-finger</keyword>
<name>A0AAW2E7C2_9HYME</name>
<evidence type="ECO:0000313" key="8">
    <source>
        <dbReference type="Proteomes" id="UP001430953"/>
    </source>
</evidence>
<feature type="domain" description="THAP-type" evidence="6">
    <location>
        <begin position="1"/>
        <end position="88"/>
    </location>
</feature>
<sequence length="88" mass="10574">MPGCCVQFCRNRSEKGYRLFQFPGRKRNSERRSEWLKFINKEAVSERTVISKFKNVFTLAQPNNLLVLPRIIYYTGCPRHNEGYWENR</sequence>
<evidence type="ECO:0000256" key="5">
    <source>
        <dbReference type="PROSITE-ProRule" id="PRU00309"/>
    </source>
</evidence>
<evidence type="ECO:0000313" key="7">
    <source>
        <dbReference type="EMBL" id="KAL0098905.1"/>
    </source>
</evidence>
<keyword evidence="8" id="KW-1185">Reference proteome</keyword>
<dbReference type="AlphaFoldDB" id="A0AAW2E7C2"/>
<keyword evidence="4 5" id="KW-0238">DNA-binding</keyword>
<keyword evidence="3" id="KW-0862">Zinc</keyword>
<evidence type="ECO:0000256" key="2">
    <source>
        <dbReference type="ARBA" id="ARBA00022771"/>
    </source>
</evidence>
<evidence type="ECO:0000256" key="3">
    <source>
        <dbReference type="ARBA" id="ARBA00022833"/>
    </source>
</evidence>
<protein>
    <recommendedName>
        <fullName evidence="6">THAP-type domain-containing protein</fullName>
    </recommendedName>
</protein>
<dbReference type="GO" id="GO:0008270">
    <property type="term" value="F:zinc ion binding"/>
    <property type="evidence" value="ECO:0007669"/>
    <property type="project" value="UniProtKB-KW"/>
</dbReference>
<dbReference type="Pfam" id="PF05485">
    <property type="entry name" value="THAP"/>
    <property type="match status" value="1"/>
</dbReference>
<dbReference type="SUPFAM" id="SSF57716">
    <property type="entry name" value="Glucocorticoid receptor-like (DNA-binding domain)"/>
    <property type="match status" value="1"/>
</dbReference>
<evidence type="ECO:0000256" key="4">
    <source>
        <dbReference type="ARBA" id="ARBA00023125"/>
    </source>
</evidence>
<proteinExistence type="predicted"/>
<evidence type="ECO:0000259" key="6">
    <source>
        <dbReference type="PROSITE" id="PS50950"/>
    </source>
</evidence>
<dbReference type="InterPro" id="IPR006612">
    <property type="entry name" value="THAP_Znf"/>
</dbReference>